<evidence type="ECO:0000256" key="5">
    <source>
        <dbReference type="SAM" id="SignalP"/>
    </source>
</evidence>
<reference evidence="7 8" key="1">
    <citation type="submission" date="2021-06" db="EMBL/GenBank/DDBJ databases">
        <title>Ecological speciation of a Streptomyces species isolated from different habitats and geographic origins.</title>
        <authorList>
            <person name="Wang J."/>
        </authorList>
    </citation>
    <scope>NUCLEOTIDE SEQUENCE [LARGE SCALE GENOMIC DNA]</scope>
    <source>
        <strain evidence="7 8">FXJ8.012</strain>
    </source>
</reference>
<dbReference type="InterPro" id="IPR051601">
    <property type="entry name" value="Serine_prot/Carboxylest_S33"/>
</dbReference>
<dbReference type="InterPro" id="IPR000073">
    <property type="entry name" value="AB_hydrolase_1"/>
</dbReference>
<dbReference type="SUPFAM" id="SSF53474">
    <property type="entry name" value="alpha/beta-Hydrolases"/>
    <property type="match status" value="1"/>
</dbReference>
<gene>
    <name evidence="7" type="ORF">KVH32_26320</name>
</gene>
<protein>
    <submittedName>
        <fullName evidence="7">Alpha/beta hydrolase</fullName>
    </submittedName>
</protein>
<organism evidence="7 8">
    <name type="scientific">Streptomyces olivaceus</name>
    <dbReference type="NCBI Taxonomy" id="47716"/>
    <lineage>
        <taxon>Bacteria</taxon>
        <taxon>Bacillati</taxon>
        <taxon>Actinomycetota</taxon>
        <taxon>Actinomycetes</taxon>
        <taxon>Kitasatosporales</taxon>
        <taxon>Streptomycetaceae</taxon>
        <taxon>Streptomyces</taxon>
    </lineage>
</organism>
<feature type="domain" description="AB hydrolase-1" evidence="6">
    <location>
        <begin position="123"/>
        <end position="501"/>
    </location>
</feature>
<evidence type="ECO:0000259" key="6">
    <source>
        <dbReference type="Pfam" id="PF00561"/>
    </source>
</evidence>
<comment type="similarity">
    <text evidence="1">Belongs to the peptidase S33 family.</text>
</comment>
<evidence type="ECO:0000313" key="8">
    <source>
        <dbReference type="Proteomes" id="UP000758701"/>
    </source>
</evidence>
<dbReference type="PANTHER" id="PTHR43248:SF29">
    <property type="entry name" value="TRIPEPTIDYL AMINOPEPTIDASE"/>
    <property type="match status" value="1"/>
</dbReference>
<dbReference type="RefSeq" id="WP_224220637.1">
    <property type="nucleotide sequence ID" value="NZ_JAHSST010000020.1"/>
</dbReference>
<dbReference type="PANTHER" id="PTHR43248">
    <property type="entry name" value="2-SUCCINYL-6-HYDROXY-2,4-CYCLOHEXADIENE-1-CARBOXYLATE SYNTHASE"/>
    <property type="match status" value="1"/>
</dbReference>
<dbReference type="GO" id="GO:0016787">
    <property type="term" value="F:hydrolase activity"/>
    <property type="evidence" value="ECO:0007669"/>
    <property type="project" value="UniProtKB-KW"/>
</dbReference>
<keyword evidence="2 5" id="KW-0732">Signal</keyword>
<sequence>MQPVPRENMRSRPPRPPRPQRLLAGAAAAAASALLVLTGCSSATPEPGSSTPEAELDAYHRQKLDWTACRDTAKSESDKKLFADPALECARVEVPVDYDKPEGNKAQVALTRLRATGDARGSLLIDPGGPGGSGTQMVASTQPLWQSNPIAEHFDIVGFDPRGIGSSTPSLDCYTDKEYDAGEVPRYGAVYDITTADQAAELAKRCTEASGGVENLANAGSANVVQDMDVIREVLGDDKLSYLGYSYGTELGAMYATTYPDRVRAMVLDGAVSPDLTAKEFRVASFEGLQARFNDLAAFCAESTGCVLGDDPKAADERLHDIVQPVTDAPIASSSGRKVSVWDVYLGISSGLFSEKRWPVIISALTALDAGNADEILALRDLTYGRGPDGVYHTDLDTNIAVRCIDWPRRTTEEHTALARRIGEAAPMFDLDVFTGASYHNECAAWPAPPTRDEPWLTDTADVPETLVVSTTGDPATPHEGGIAMARALGGSLLTVDGKQHGAYVLGGSKCVDDIVNTYLIDLETPPENARCTL</sequence>
<feature type="region of interest" description="Disordered" evidence="4">
    <location>
        <begin position="1"/>
        <end position="20"/>
    </location>
</feature>
<evidence type="ECO:0000256" key="4">
    <source>
        <dbReference type="SAM" id="MobiDB-lite"/>
    </source>
</evidence>
<evidence type="ECO:0000256" key="3">
    <source>
        <dbReference type="ARBA" id="ARBA00022801"/>
    </source>
</evidence>
<keyword evidence="3 7" id="KW-0378">Hydrolase</keyword>
<dbReference type="Proteomes" id="UP000758701">
    <property type="component" value="Unassembled WGS sequence"/>
</dbReference>
<comment type="caution">
    <text evidence="7">The sequence shown here is derived from an EMBL/GenBank/DDBJ whole genome shotgun (WGS) entry which is preliminary data.</text>
</comment>
<evidence type="ECO:0000313" key="7">
    <source>
        <dbReference type="EMBL" id="MBZ6154648.1"/>
    </source>
</evidence>
<dbReference type="Pfam" id="PF00561">
    <property type="entry name" value="Abhydrolase_1"/>
    <property type="match status" value="1"/>
</dbReference>
<dbReference type="EMBL" id="JAHSTP010000012">
    <property type="protein sequence ID" value="MBZ6154648.1"/>
    <property type="molecule type" value="Genomic_DNA"/>
</dbReference>
<name>A0ABS7WAW7_STROV</name>
<dbReference type="Gene3D" id="3.40.50.1820">
    <property type="entry name" value="alpha/beta hydrolase"/>
    <property type="match status" value="1"/>
</dbReference>
<feature type="chain" id="PRO_5046229974" evidence="5">
    <location>
        <begin position="44"/>
        <end position="534"/>
    </location>
</feature>
<dbReference type="InterPro" id="IPR029058">
    <property type="entry name" value="AB_hydrolase_fold"/>
</dbReference>
<feature type="signal peptide" evidence="5">
    <location>
        <begin position="1"/>
        <end position="43"/>
    </location>
</feature>
<accession>A0ABS7WAW7</accession>
<evidence type="ECO:0000256" key="2">
    <source>
        <dbReference type="ARBA" id="ARBA00022729"/>
    </source>
</evidence>
<proteinExistence type="inferred from homology"/>
<evidence type="ECO:0000256" key="1">
    <source>
        <dbReference type="ARBA" id="ARBA00010088"/>
    </source>
</evidence>
<keyword evidence="8" id="KW-1185">Reference proteome</keyword>